<feature type="chain" id="PRO_5039302218" description="DUF8020 domain-containing protein" evidence="1">
    <location>
        <begin position="24"/>
        <end position="209"/>
    </location>
</feature>
<dbReference type="Pfam" id="PF26059">
    <property type="entry name" value="DUF8020"/>
    <property type="match status" value="1"/>
</dbReference>
<feature type="domain" description="DUF8020" evidence="2">
    <location>
        <begin position="36"/>
        <end position="106"/>
    </location>
</feature>
<keyword evidence="4" id="KW-1185">Reference proteome</keyword>
<evidence type="ECO:0000313" key="3">
    <source>
        <dbReference type="EMBL" id="MTE17556.1"/>
    </source>
</evidence>
<sequence>MRSSTTAFATAVASLAVVTASVAAVPAAADTGARPQWRATVTPESVISTIDVGGFVLSADQRSVTVQDGAGSQLAGLPLTFELDGREYALGPEISADGHRLTLTPDPAVRAAAQPVASPLENQLALGELAGKMTTATLAGTVGGTVIGLLIGAVIGVGSCLIVGPACLATAPAALAAFAGAGGLAGTLLAGGGTLAGGLWNYLSTVQAA</sequence>
<dbReference type="Proteomes" id="UP000432464">
    <property type="component" value="Unassembled WGS sequence"/>
</dbReference>
<comment type="caution">
    <text evidence="3">The sequence shown here is derived from an EMBL/GenBank/DDBJ whole genome shotgun (WGS) entry which is preliminary data.</text>
</comment>
<proteinExistence type="predicted"/>
<protein>
    <recommendedName>
        <fullName evidence="2">DUF8020 domain-containing protein</fullName>
    </recommendedName>
</protein>
<evidence type="ECO:0000259" key="2">
    <source>
        <dbReference type="Pfam" id="PF26059"/>
    </source>
</evidence>
<evidence type="ECO:0000256" key="1">
    <source>
        <dbReference type="SAM" id="SignalP"/>
    </source>
</evidence>
<feature type="signal peptide" evidence="1">
    <location>
        <begin position="1"/>
        <end position="23"/>
    </location>
</feature>
<dbReference type="InterPro" id="IPR058333">
    <property type="entry name" value="DUF8020"/>
</dbReference>
<organism evidence="3 4">
    <name type="scientific">Nocardia aurantiaca</name>
    <dbReference type="NCBI Taxonomy" id="2675850"/>
    <lineage>
        <taxon>Bacteria</taxon>
        <taxon>Bacillati</taxon>
        <taxon>Actinomycetota</taxon>
        <taxon>Actinomycetes</taxon>
        <taxon>Mycobacteriales</taxon>
        <taxon>Nocardiaceae</taxon>
        <taxon>Nocardia</taxon>
    </lineage>
</organism>
<reference evidence="3 4" key="1">
    <citation type="submission" date="2019-11" db="EMBL/GenBank/DDBJ databases">
        <title>Nocardia sp. nov. CT2-14 isolated from soil.</title>
        <authorList>
            <person name="Kanchanasin P."/>
            <person name="Tanasupawat S."/>
            <person name="Yuki M."/>
            <person name="Kudo T."/>
        </authorList>
    </citation>
    <scope>NUCLEOTIDE SEQUENCE [LARGE SCALE GENOMIC DNA]</scope>
    <source>
        <strain evidence="3 4">CT2-14</strain>
    </source>
</reference>
<dbReference type="RefSeq" id="WP_154791968.1">
    <property type="nucleotide sequence ID" value="NZ_WMBB01000042.1"/>
</dbReference>
<evidence type="ECO:0000313" key="4">
    <source>
        <dbReference type="Proteomes" id="UP000432464"/>
    </source>
</evidence>
<gene>
    <name evidence="3" type="ORF">GLP40_33095</name>
</gene>
<keyword evidence="1" id="KW-0732">Signal</keyword>
<name>A0A6I3LBR5_9NOCA</name>
<dbReference type="AlphaFoldDB" id="A0A6I3LBR5"/>
<dbReference type="EMBL" id="WMBB01000042">
    <property type="protein sequence ID" value="MTE17556.1"/>
    <property type="molecule type" value="Genomic_DNA"/>
</dbReference>
<feature type="non-terminal residue" evidence="3">
    <location>
        <position position="209"/>
    </location>
</feature>
<accession>A0A6I3LBR5</accession>